<protein>
    <submittedName>
        <fullName evidence="1">Uncharacterized protein</fullName>
    </submittedName>
</protein>
<dbReference type="EMBL" id="JABSTQ010009846">
    <property type="protein sequence ID" value="KAG0425422.1"/>
    <property type="molecule type" value="Genomic_DNA"/>
</dbReference>
<evidence type="ECO:0000313" key="1">
    <source>
        <dbReference type="EMBL" id="KAG0425422.1"/>
    </source>
</evidence>
<organism evidence="1 2">
    <name type="scientific">Ixodes persulcatus</name>
    <name type="common">Taiga tick</name>
    <dbReference type="NCBI Taxonomy" id="34615"/>
    <lineage>
        <taxon>Eukaryota</taxon>
        <taxon>Metazoa</taxon>
        <taxon>Ecdysozoa</taxon>
        <taxon>Arthropoda</taxon>
        <taxon>Chelicerata</taxon>
        <taxon>Arachnida</taxon>
        <taxon>Acari</taxon>
        <taxon>Parasitiformes</taxon>
        <taxon>Ixodida</taxon>
        <taxon>Ixodoidea</taxon>
        <taxon>Ixodidae</taxon>
        <taxon>Ixodinae</taxon>
        <taxon>Ixodes</taxon>
    </lineage>
</organism>
<sequence>MELAISESGRTGRKKRAGRKGSAQLNRFRVASSVAAAGPLHRPSSGASLSTLGRLVDTGGGNRPPRTVRRARWLAVAAALVSERARFSYPISSWSSRVLFAGVSSIWDARGERARSLGWPAVVAVVVVIIIDLVLRPSPPPRLSLLAVRLFAVLRSVPSFPFVPPLFFVLLGVSGAVLAPFPGAGLCVRLTEIESFFFRCSGPVSFFSSSSLCFSTIPLYSPGVG</sequence>
<reference evidence="1 2" key="1">
    <citation type="journal article" date="2020" name="Cell">
        <title>Large-Scale Comparative Analyses of Tick Genomes Elucidate Their Genetic Diversity and Vector Capacities.</title>
        <authorList>
            <consortium name="Tick Genome and Microbiome Consortium (TIGMIC)"/>
            <person name="Jia N."/>
            <person name="Wang J."/>
            <person name="Shi W."/>
            <person name="Du L."/>
            <person name="Sun Y."/>
            <person name="Zhan W."/>
            <person name="Jiang J.F."/>
            <person name="Wang Q."/>
            <person name="Zhang B."/>
            <person name="Ji P."/>
            <person name="Bell-Sakyi L."/>
            <person name="Cui X.M."/>
            <person name="Yuan T.T."/>
            <person name="Jiang B.G."/>
            <person name="Yang W.F."/>
            <person name="Lam T.T."/>
            <person name="Chang Q.C."/>
            <person name="Ding S.J."/>
            <person name="Wang X.J."/>
            <person name="Zhu J.G."/>
            <person name="Ruan X.D."/>
            <person name="Zhao L."/>
            <person name="Wei J.T."/>
            <person name="Ye R.Z."/>
            <person name="Que T.C."/>
            <person name="Du C.H."/>
            <person name="Zhou Y.H."/>
            <person name="Cheng J.X."/>
            <person name="Dai P.F."/>
            <person name="Guo W.B."/>
            <person name="Han X.H."/>
            <person name="Huang E.J."/>
            <person name="Li L.F."/>
            <person name="Wei W."/>
            <person name="Gao Y.C."/>
            <person name="Liu J.Z."/>
            <person name="Shao H.Z."/>
            <person name="Wang X."/>
            <person name="Wang C.C."/>
            <person name="Yang T.C."/>
            <person name="Huo Q.B."/>
            <person name="Li W."/>
            <person name="Chen H.Y."/>
            <person name="Chen S.E."/>
            <person name="Zhou L.G."/>
            <person name="Ni X.B."/>
            <person name="Tian J.H."/>
            <person name="Sheng Y."/>
            <person name="Liu T."/>
            <person name="Pan Y.S."/>
            <person name="Xia L.Y."/>
            <person name="Li J."/>
            <person name="Zhao F."/>
            <person name="Cao W.C."/>
        </authorList>
    </citation>
    <scope>NUCLEOTIDE SEQUENCE [LARGE SCALE GENOMIC DNA]</scope>
    <source>
        <strain evidence="1">Iper-2018</strain>
    </source>
</reference>
<comment type="caution">
    <text evidence="1">The sequence shown here is derived from an EMBL/GenBank/DDBJ whole genome shotgun (WGS) entry which is preliminary data.</text>
</comment>
<accession>A0AC60PXJ9</accession>
<dbReference type="Proteomes" id="UP000805193">
    <property type="component" value="Unassembled WGS sequence"/>
</dbReference>
<keyword evidence="2" id="KW-1185">Reference proteome</keyword>
<gene>
    <name evidence="1" type="ORF">HPB47_027400</name>
</gene>
<evidence type="ECO:0000313" key="2">
    <source>
        <dbReference type="Proteomes" id="UP000805193"/>
    </source>
</evidence>
<proteinExistence type="predicted"/>
<name>A0AC60PXJ9_IXOPE</name>